<evidence type="ECO:0000256" key="4">
    <source>
        <dbReference type="ARBA" id="ARBA00005420"/>
    </source>
</evidence>
<evidence type="ECO:0000256" key="19">
    <source>
        <dbReference type="ARBA" id="ARBA00043704"/>
    </source>
</evidence>
<evidence type="ECO:0000313" key="24">
    <source>
        <dbReference type="EMBL" id="CAI5775560.1"/>
    </source>
</evidence>
<comment type="catalytic activity">
    <reaction evidence="18">
        <text>a 1-acylglycerol + an acyl-CoA = a 1,2-diacylglycerol + CoA</text>
        <dbReference type="Rhea" id="RHEA:39943"/>
        <dbReference type="ChEBI" id="CHEBI:35759"/>
        <dbReference type="ChEBI" id="CHEBI:49172"/>
        <dbReference type="ChEBI" id="CHEBI:57287"/>
        <dbReference type="ChEBI" id="CHEBI:58342"/>
    </reaction>
    <physiologicalReaction direction="left-to-right" evidence="18">
        <dbReference type="Rhea" id="RHEA:39944"/>
    </physiologicalReaction>
</comment>
<dbReference type="Pfam" id="PF03982">
    <property type="entry name" value="DAGAT"/>
    <property type="match status" value="1"/>
</dbReference>
<dbReference type="GO" id="GO:0003846">
    <property type="term" value="F:2-acylglycerol O-acyltransferase activity"/>
    <property type="evidence" value="ECO:0007669"/>
    <property type="project" value="UniProtKB-EC"/>
</dbReference>
<dbReference type="CDD" id="cd07987">
    <property type="entry name" value="LPLAT_MGAT-like"/>
    <property type="match status" value="1"/>
</dbReference>
<comment type="pathway">
    <text evidence="3">Lipid metabolism.</text>
</comment>
<name>A0AA35KCH6_9SAUR</name>
<dbReference type="Proteomes" id="UP001178461">
    <property type="component" value="Chromosome 5"/>
</dbReference>
<evidence type="ECO:0000256" key="8">
    <source>
        <dbReference type="ARBA" id="ARBA00022798"/>
    </source>
</evidence>
<dbReference type="PANTHER" id="PTHR12317">
    <property type="entry name" value="DIACYLGLYCEROL O-ACYLTRANSFERASE"/>
    <property type="match status" value="1"/>
</dbReference>
<dbReference type="AlphaFoldDB" id="A0AA35KCH6"/>
<dbReference type="GO" id="GO:0019432">
    <property type="term" value="P:triglyceride biosynthetic process"/>
    <property type="evidence" value="ECO:0007669"/>
    <property type="project" value="TreeGrafter"/>
</dbReference>
<evidence type="ECO:0000256" key="10">
    <source>
        <dbReference type="ARBA" id="ARBA00022989"/>
    </source>
</evidence>
<evidence type="ECO:0000256" key="7">
    <source>
        <dbReference type="ARBA" id="ARBA00022692"/>
    </source>
</evidence>
<keyword evidence="13" id="KW-0325">Glycoprotein</keyword>
<sequence>MLCRVCPLPFPGHRLPLPTSNTASEGLCWGAATFRDRPKEAALSLLPAGNQGGSLQLRRRGRRGPRRKALVEVSNSRSRLAPGIVPAAGPRLGISKLGRVDGLSPLARRSPAREEDPPRGRREAALTVALWAPSGVKPLRRRAMKVEFAPLNIPLARRLQTAAVFQWVFSFLLLAQCCCGIFMIFVFGDYWFISAFYALWLYLDWETPQTGGRRSKWVRNWTVWRYFKEYFPIQLIKTSDLDPSQNYLFGFHPHGVLVAGAFGNFCTEYTGFKKLFPGLTPYLHILPFWFRCPFFRDYIMCAGLVSASKKSVSHVLSHEGGGNVAVIVIGGAAESLDARPGSLTLSILKRKGFIKVALKHGAQLVPVFSFGENELFKQVANPKGSRLRTLQEKLQKIMGFALPLFHGRGIFQYSFGVMPYRKPVHTIVGNPIAVKQNLNPTIEEINQLHEKYLQELQELFDKNKEKYGISEHASLTFT</sequence>
<protein>
    <recommendedName>
        <fullName evidence="22">Acyltransferase</fullName>
        <ecNumber evidence="22">2.3.1.-</ecNumber>
    </recommendedName>
</protein>
<keyword evidence="25" id="KW-1185">Reference proteome</keyword>
<keyword evidence="6 22" id="KW-0808">Transferase</keyword>
<comment type="catalytic activity">
    <reaction evidence="15">
        <text>a 2-acylglycerol + an acyl-CoA = a 1,2-diacyl-sn-glycerol + CoA</text>
        <dbReference type="Rhea" id="RHEA:32947"/>
        <dbReference type="ChEBI" id="CHEBI:17389"/>
        <dbReference type="ChEBI" id="CHEBI:17815"/>
        <dbReference type="ChEBI" id="CHEBI:57287"/>
        <dbReference type="ChEBI" id="CHEBI:58342"/>
    </reaction>
    <physiologicalReaction direction="left-to-right" evidence="15">
        <dbReference type="Rhea" id="RHEA:32948"/>
    </physiologicalReaction>
</comment>
<keyword evidence="11" id="KW-0443">Lipid metabolism</keyword>
<evidence type="ECO:0000313" key="25">
    <source>
        <dbReference type="Proteomes" id="UP001178461"/>
    </source>
</evidence>
<comment type="catalytic activity">
    <reaction evidence="20">
        <text>a 3-acyl-sn-glycerol + an acyl-CoA = a 1,3-diacyl-sn-glycerol + CoA</text>
        <dbReference type="Rhea" id="RHEA:77555"/>
        <dbReference type="ChEBI" id="CHEBI:57287"/>
        <dbReference type="ChEBI" id="CHEBI:58342"/>
        <dbReference type="ChEBI" id="CHEBI:64760"/>
        <dbReference type="ChEBI" id="CHEBI:77272"/>
    </reaction>
    <physiologicalReaction direction="left-to-right" evidence="20">
        <dbReference type="Rhea" id="RHEA:77556"/>
    </physiologicalReaction>
</comment>
<evidence type="ECO:0000256" key="18">
    <source>
        <dbReference type="ARBA" id="ARBA00043696"/>
    </source>
</evidence>
<keyword evidence="9 22" id="KW-0256">Endoplasmic reticulum</keyword>
<evidence type="ECO:0000256" key="2">
    <source>
        <dbReference type="ARBA" id="ARBA00004771"/>
    </source>
</evidence>
<comment type="similarity">
    <text evidence="4 22">Belongs to the diacylglycerol acyltransferase family.</text>
</comment>
<comment type="catalytic activity">
    <reaction evidence="19">
        <text>a 2-acylglycerol + an acyl-CoA = a 1,2-diacylglycerol + CoA</text>
        <dbReference type="Rhea" id="RHEA:16741"/>
        <dbReference type="ChEBI" id="CHEBI:17389"/>
        <dbReference type="ChEBI" id="CHEBI:49172"/>
        <dbReference type="ChEBI" id="CHEBI:57287"/>
        <dbReference type="ChEBI" id="CHEBI:58342"/>
        <dbReference type="EC" id="2.3.1.22"/>
    </reaction>
    <physiologicalReaction direction="left-to-right" evidence="19">
        <dbReference type="Rhea" id="RHEA:16742"/>
    </physiologicalReaction>
</comment>
<gene>
    <name evidence="24" type="ORF">PODLI_1B016802</name>
</gene>
<keyword evidence="12 22" id="KW-0472">Membrane</keyword>
<dbReference type="EC" id="2.3.1.-" evidence="22"/>
<evidence type="ECO:0000256" key="6">
    <source>
        <dbReference type="ARBA" id="ARBA00022679"/>
    </source>
</evidence>
<dbReference type="PANTHER" id="PTHR12317:SF26">
    <property type="entry name" value="2-ACYLGLYCEROL O-ACYLTRANSFERASE 1"/>
    <property type="match status" value="1"/>
</dbReference>
<evidence type="ECO:0000256" key="17">
    <source>
        <dbReference type="ARBA" id="ARBA00043685"/>
    </source>
</evidence>
<dbReference type="GO" id="GO:0004144">
    <property type="term" value="F:diacylglycerol O-acyltransferase activity"/>
    <property type="evidence" value="ECO:0007669"/>
    <property type="project" value="TreeGrafter"/>
</dbReference>
<evidence type="ECO:0000256" key="1">
    <source>
        <dbReference type="ARBA" id="ARBA00004477"/>
    </source>
</evidence>
<keyword evidence="5" id="KW-0444">Lipid biosynthesis</keyword>
<feature type="region of interest" description="Disordered" evidence="23">
    <location>
        <begin position="47"/>
        <end position="67"/>
    </location>
</feature>
<keyword evidence="8" id="KW-0319">Glycerol metabolism</keyword>
<dbReference type="GO" id="GO:0006651">
    <property type="term" value="P:diacylglycerol biosynthetic process"/>
    <property type="evidence" value="ECO:0007669"/>
    <property type="project" value="TreeGrafter"/>
</dbReference>
<evidence type="ECO:0000256" key="23">
    <source>
        <dbReference type="SAM" id="MobiDB-lite"/>
    </source>
</evidence>
<evidence type="ECO:0000256" key="11">
    <source>
        <dbReference type="ARBA" id="ARBA00023098"/>
    </source>
</evidence>
<dbReference type="GO" id="GO:0005789">
    <property type="term" value="C:endoplasmic reticulum membrane"/>
    <property type="evidence" value="ECO:0007669"/>
    <property type="project" value="UniProtKB-SubCell"/>
</dbReference>
<evidence type="ECO:0000256" key="21">
    <source>
        <dbReference type="ARBA" id="ARBA00049073"/>
    </source>
</evidence>
<comment type="catalytic activity">
    <reaction evidence="17">
        <text>a 1-acylglycerol + an acyl-CoA = a 1,3-diacylglycerol + CoA</text>
        <dbReference type="Rhea" id="RHEA:77571"/>
        <dbReference type="ChEBI" id="CHEBI:35759"/>
        <dbReference type="ChEBI" id="CHEBI:47777"/>
        <dbReference type="ChEBI" id="CHEBI:57287"/>
        <dbReference type="ChEBI" id="CHEBI:58342"/>
    </reaction>
    <physiologicalReaction direction="left-to-right" evidence="17">
        <dbReference type="Rhea" id="RHEA:77572"/>
    </physiologicalReaction>
</comment>
<dbReference type="EMBL" id="OX395130">
    <property type="protein sequence ID" value="CAI5775560.1"/>
    <property type="molecule type" value="Genomic_DNA"/>
</dbReference>
<comment type="subcellular location">
    <subcellularLocation>
        <location evidence="1 22">Endoplasmic reticulum membrane</location>
        <topology evidence="1 22">Multi-pass membrane protein</topology>
    </subcellularLocation>
</comment>
<comment type="catalytic activity">
    <reaction evidence="16">
        <text>a 2-acylglycerol + an acyl-CoA = a 2,3-diacyl-sn-glycerol + CoA</text>
        <dbReference type="Rhea" id="RHEA:38467"/>
        <dbReference type="ChEBI" id="CHEBI:17389"/>
        <dbReference type="ChEBI" id="CHEBI:57287"/>
        <dbReference type="ChEBI" id="CHEBI:58342"/>
        <dbReference type="ChEBI" id="CHEBI:75524"/>
    </reaction>
    <physiologicalReaction direction="left-to-right" evidence="16">
        <dbReference type="Rhea" id="RHEA:38468"/>
    </physiologicalReaction>
</comment>
<evidence type="ECO:0000256" key="16">
    <source>
        <dbReference type="ARBA" id="ARBA00043663"/>
    </source>
</evidence>
<dbReference type="InterPro" id="IPR007130">
    <property type="entry name" value="DAGAT"/>
</dbReference>
<evidence type="ECO:0000256" key="14">
    <source>
        <dbReference type="ARBA" id="ARBA00023315"/>
    </source>
</evidence>
<keyword evidence="10 22" id="KW-1133">Transmembrane helix</keyword>
<keyword evidence="7 22" id="KW-0812">Transmembrane</keyword>
<proteinExistence type="inferred from homology"/>
<dbReference type="GO" id="GO:0006071">
    <property type="term" value="P:glycerol metabolic process"/>
    <property type="evidence" value="ECO:0007669"/>
    <property type="project" value="UniProtKB-KW"/>
</dbReference>
<feature type="compositionally biased region" description="Basic residues" evidence="23">
    <location>
        <begin position="57"/>
        <end position="67"/>
    </location>
</feature>
<accession>A0AA35KCH6</accession>
<evidence type="ECO:0000256" key="9">
    <source>
        <dbReference type="ARBA" id="ARBA00022824"/>
    </source>
</evidence>
<feature type="transmembrane region" description="Helical" evidence="22">
    <location>
        <begin position="164"/>
        <end position="184"/>
    </location>
</feature>
<reference evidence="24" key="1">
    <citation type="submission" date="2022-12" db="EMBL/GenBank/DDBJ databases">
        <authorList>
            <person name="Alioto T."/>
            <person name="Alioto T."/>
            <person name="Gomez Garrido J."/>
        </authorList>
    </citation>
    <scope>NUCLEOTIDE SEQUENCE</scope>
</reference>
<comment type="catalytic activity">
    <reaction evidence="21">
        <text>a 1-acyl-sn-glycerol + an acyl-CoA = a 1,3-diacyl-sn-glycerol + CoA</text>
        <dbReference type="Rhea" id="RHEA:77559"/>
        <dbReference type="ChEBI" id="CHEBI:57287"/>
        <dbReference type="ChEBI" id="CHEBI:58342"/>
        <dbReference type="ChEBI" id="CHEBI:64683"/>
        <dbReference type="ChEBI" id="CHEBI:77272"/>
    </reaction>
    <physiologicalReaction direction="left-to-right" evidence="21">
        <dbReference type="Rhea" id="RHEA:77560"/>
    </physiologicalReaction>
</comment>
<evidence type="ECO:0000256" key="22">
    <source>
        <dbReference type="RuleBase" id="RU367023"/>
    </source>
</evidence>
<comment type="caution">
    <text evidence="22">Lacks conserved residue(s) required for the propagation of feature annotation.</text>
</comment>
<evidence type="ECO:0000256" key="12">
    <source>
        <dbReference type="ARBA" id="ARBA00023136"/>
    </source>
</evidence>
<organism evidence="24 25">
    <name type="scientific">Podarcis lilfordi</name>
    <name type="common">Lilford's wall lizard</name>
    <dbReference type="NCBI Taxonomy" id="74358"/>
    <lineage>
        <taxon>Eukaryota</taxon>
        <taxon>Metazoa</taxon>
        <taxon>Chordata</taxon>
        <taxon>Craniata</taxon>
        <taxon>Vertebrata</taxon>
        <taxon>Euteleostomi</taxon>
        <taxon>Lepidosauria</taxon>
        <taxon>Squamata</taxon>
        <taxon>Bifurcata</taxon>
        <taxon>Unidentata</taxon>
        <taxon>Episquamata</taxon>
        <taxon>Laterata</taxon>
        <taxon>Lacertibaenia</taxon>
        <taxon>Lacertidae</taxon>
        <taxon>Podarcis</taxon>
    </lineage>
</organism>
<evidence type="ECO:0000256" key="5">
    <source>
        <dbReference type="ARBA" id="ARBA00022516"/>
    </source>
</evidence>
<evidence type="ECO:0000256" key="13">
    <source>
        <dbReference type="ARBA" id="ARBA00023180"/>
    </source>
</evidence>
<evidence type="ECO:0000256" key="20">
    <source>
        <dbReference type="ARBA" id="ARBA00047737"/>
    </source>
</evidence>
<keyword evidence="14" id="KW-0012">Acyltransferase</keyword>
<evidence type="ECO:0000256" key="15">
    <source>
        <dbReference type="ARBA" id="ARBA00043656"/>
    </source>
</evidence>
<evidence type="ECO:0000256" key="3">
    <source>
        <dbReference type="ARBA" id="ARBA00005189"/>
    </source>
</evidence>
<comment type="pathway">
    <text evidence="2">Glycerolipid metabolism; triacylglycerol biosynthesis.</text>
</comment>